<dbReference type="SUPFAM" id="SSF52087">
    <property type="entry name" value="CRAL/TRIO domain"/>
    <property type="match status" value="1"/>
</dbReference>
<evidence type="ECO:0000313" key="4">
    <source>
        <dbReference type="Ensembl" id="ENSFCTP00005026321.1"/>
    </source>
</evidence>
<dbReference type="Proteomes" id="UP000823872">
    <property type="component" value="Chromosome D3"/>
</dbReference>
<organism evidence="4 5">
    <name type="scientific">Felis catus</name>
    <name type="common">Cat</name>
    <name type="synonym">Felis silvestris catus</name>
    <dbReference type="NCBI Taxonomy" id="9685"/>
    <lineage>
        <taxon>Eukaryota</taxon>
        <taxon>Metazoa</taxon>
        <taxon>Chordata</taxon>
        <taxon>Craniata</taxon>
        <taxon>Vertebrata</taxon>
        <taxon>Euteleostomi</taxon>
        <taxon>Mammalia</taxon>
        <taxon>Eutheria</taxon>
        <taxon>Laurasiatheria</taxon>
        <taxon>Carnivora</taxon>
        <taxon>Feliformia</taxon>
        <taxon>Felidae</taxon>
        <taxon>Felinae</taxon>
        <taxon>Felis</taxon>
    </lineage>
</organism>
<proteinExistence type="predicted"/>
<feature type="domain" description="GOLD" evidence="3">
    <location>
        <begin position="331"/>
        <end position="439"/>
    </location>
</feature>
<evidence type="ECO:0000259" key="2">
    <source>
        <dbReference type="PROSITE" id="PS50191"/>
    </source>
</evidence>
<dbReference type="Pfam" id="PF00650">
    <property type="entry name" value="CRAL_TRIO"/>
    <property type="match status" value="1"/>
</dbReference>
<feature type="compositionally biased region" description="Basic and acidic residues" evidence="1">
    <location>
        <begin position="35"/>
        <end position="44"/>
    </location>
</feature>
<dbReference type="Gene3D" id="2.60.120.680">
    <property type="entry name" value="GOLD domain"/>
    <property type="match status" value="1"/>
</dbReference>
<dbReference type="InterPro" id="IPR011074">
    <property type="entry name" value="CRAL/TRIO_N_dom"/>
</dbReference>
<dbReference type="InterPro" id="IPR001251">
    <property type="entry name" value="CRAL-TRIO_dom"/>
</dbReference>
<dbReference type="PRINTS" id="PR00180">
    <property type="entry name" value="CRETINALDHBP"/>
</dbReference>
<accession>A0ABI7XUS5</accession>
<dbReference type="SMART" id="SM00516">
    <property type="entry name" value="SEC14"/>
    <property type="match status" value="1"/>
</dbReference>
<dbReference type="InterPro" id="IPR036598">
    <property type="entry name" value="GOLD_dom_sf"/>
</dbReference>
<gene>
    <name evidence="4" type="primary">SEC14L4</name>
</gene>
<evidence type="ECO:0000313" key="5">
    <source>
        <dbReference type="Proteomes" id="UP000823872"/>
    </source>
</evidence>
<dbReference type="SMART" id="SM01100">
    <property type="entry name" value="CRAL_TRIO_N"/>
    <property type="match status" value="1"/>
</dbReference>
<dbReference type="GeneTree" id="ENSGT00940000162471"/>
<name>A0ABI7XUS5_FELCA</name>
<dbReference type="InterPro" id="IPR036273">
    <property type="entry name" value="CRAL/TRIO_N_dom_sf"/>
</dbReference>
<reference evidence="4 5" key="1">
    <citation type="submission" date="2021-02" db="EMBL/GenBank/DDBJ databases">
        <title>Safari Cat Assemblies.</title>
        <authorList>
            <person name="Bredemeyer K.R."/>
            <person name="Murphy W.J."/>
        </authorList>
    </citation>
    <scope>NUCLEOTIDE SEQUENCE [LARGE SCALE GENOMIC DNA]</scope>
</reference>
<dbReference type="Ensembl" id="ENSFCTT00005037730.1">
    <property type="protein sequence ID" value="ENSFCTP00005026321.1"/>
    <property type="gene ID" value="ENSFCTG00005013278.1"/>
</dbReference>
<dbReference type="SUPFAM" id="SSF101576">
    <property type="entry name" value="Supernatant protein factor (SPF), C-terminal domain"/>
    <property type="match status" value="1"/>
</dbReference>
<feature type="region of interest" description="Disordered" evidence="1">
    <location>
        <begin position="1"/>
        <end position="65"/>
    </location>
</feature>
<evidence type="ECO:0000256" key="1">
    <source>
        <dbReference type="SAM" id="MobiDB-lite"/>
    </source>
</evidence>
<dbReference type="PROSITE" id="PS50866">
    <property type="entry name" value="GOLD"/>
    <property type="match status" value="1"/>
</dbReference>
<evidence type="ECO:0000259" key="3">
    <source>
        <dbReference type="PROSITE" id="PS50866"/>
    </source>
</evidence>
<dbReference type="PANTHER" id="PTHR23324:SF42">
    <property type="entry name" value="SEC14-LIKE PROTEIN 4"/>
    <property type="match status" value="1"/>
</dbReference>
<protein>
    <submittedName>
        <fullName evidence="4">SEC14 like lipid binding 4</fullName>
    </submittedName>
</protein>
<sequence length="493" mass="55898">MRTPGGGDTYSPPLESALREPSGAGHLPAPGGGEARLRAEDSRHTSAPLPPAPTGTMSGRVGDLSPQQQEALARFQDNLQDLLPTLPNADEYFLLRWLRARNFDLQKSEDMLRKHIEFRKQQDLDNILTWQPPEVIQLYDSGGLSGYDPEGCPVWFDLIGTLDPKGLLLSASKEELIRKRIKICELLLRECELQSQKLGRKIEMVLMVFDLEGFGLKHLWKPAVEIYQQFFAILEANYPETLKNLIVIRAPKLFPVAFNLVKMFMSEETQRKIVILGGNWKQELPKFISPEQLPMEFGGTMTDPDGNPKCLTKINYGGEVPKSYYLRNQVRMQYEHKMTVARGSFVQVENEILFPGCVLRWQFASHGADIGFGVFLKTKTCERKRAGEMVEVLPIRRYKAHLAPEDGSLTCLKPGVYVLRFDNTYSLIHTKKVSYTVEVLLPDKTSEEKIQGLERLRMGTLRMNQEPLREGPAHRSCPMSLLMRSTISGLTYT</sequence>
<dbReference type="PANTHER" id="PTHR23324">
    <property type="entry name" value="SEC14 RELATED PROTEIN"/>
    <property type="match status" value="1"/>
</dbReference>
<dbReference type="SUPFAM" id="SSF46938">
    <property type="entry name" value="CRAL/TRIO N-terminal domain"/>
    <property type="match status" value="1"/>
</dbReference>
<dbReference type="Gene3D" id="3.40.525.10">
    <property type="entry name" value="CRAL-TRIO lipid binding domain"/>
    <property type="match status" value="1"/>
</dbReference>
<dbReference type="InterPro" id="IPR051064">
    <property type="entry name" value="SEC14/CRAL-TRIO_domain"/>
</dbReference>
<dbReference type="InterPro" id="IPR009038">
    <property type="entry name" value="GOLD_dom"/>
</dbReference>
<reference evidence="4" key="3">
    <citation type="submission" date="2025-09" db="UniProtKB">
        <authorList>
            <consortium name="Ensembl"/>
        </authorList>
    </citation>
    <scope>IDENTIFICATION</scope>
    <source>
        <strain evidence="4">breed Abyssinian</strain>
    </source>
</reference>
<reference evidence="4" key="2">
    <citation type="submission" date="2025-08" db="UniProtKB">
        <authorList>
            <consortium name="Ensembl"/>
        </authorList>
    </citation>
    <scope>IDENTIFICATION</scope>
    <source>
        <strain evidence="4">breed Abyssinian</strain>
    </source>
</reference>
<keyword evidence="5" id="KW-1185">Reference proteome</keyword>
<dbReference type="CDD" id="cd00170">
    <property type="entry name" value="SEC14"/>
    <property type="match status" value="1"/>
</dbReference>
<feature type="domain" description="CRAL-TRIO" evidence="2">
    <location>
        <begin position="132"/>
        <end position="305"/>
    </location>
</feature>
<dbReference type="PROSITE" id="PS50191">
    <property type="entry name" value="CRAL_TRIO"/>
    <property type="match status" value="1"/>
</dbReference>
<dbReference type="InterPro" id="IPR036865">
    <property type="entry name" value="CRAL-TRIO_dom_sf"/>
</dbReference>